<reference evidence="1 2" key="1">
    <citation type="journal article" date="2024" name="G3 (Bethesda)">
        <title>Genome assembly of Hibiscus sabdariffa L. provides insights into metabolisms of medicinal natural products.</title>
        <authorList>
            <person name="Kim T."/>
        </authorList>
    </citation>
    <scope>NUCLEOTIDE SEQUENCE [LARGE SCALE GENOMIC DNA]</scope>
    <source>
        <strain evidence="1">TK-2024</strain>
        <tissue evidence="1">Old leaves</tissue>
    </source>
</reference>
<evidence type="ECO:0000313" key="2">
    <source>
        <dbReference type="Proteomes" id="UP001472677"/>
    </source>
</evidence>
<name>A0ABR2FWG1_9ROSI</name>
<evidence type="ECO:0000313" key="1">
    <source>
        <dbReference type="EMBL" id="KAK8588590.1"/>
    </source>
</evidence>
<dbReference type="Proteomes" id="UP001472677">
    <property type="component" value="Unassembled WGS sequence"/>
</dbReference>
<gene>
    <name evidence="1" type="ORF">V6N12_023019</name>
</gene>
<proteinExistence type="predicted"/>
<accession>A0ABR2FWG1</accession>
<comment type="caution">
    <text evidence="1">The sequence shown here is derived from an EMBL/GenBank/DDBJ whole genome shotgun (WGS) entry which is preliminary data.</text>
</comment>
<protein>
    <submittedName>
        <fullName evidence="1">Uncharacterized protein</fullName>
    </submittedName>
</protein>
<sequence>MKKTLYSFSGVWLWKKVGQWKIWPVFCCIDSGDKIPFLSNLFRSCILMFNRKIEKNCLSPNPHSKSRKVSCKEEAVVK</sequence>
<organism evidence="1 2">
    <name type="scientific">Hibiscus sabdariffa</name>
    <name type="common">roselle</name>
    <dbReference type="NCBI Taxonomy" id="183260"/>
    <lineage>
        <taxon>Eukaryota</taxon>
        <taxon>Viridiplantae</taxon>
        <taxon>Streptophyta</taxon>
        <taxon>Embryophyta</taxon>
        <taxon>Tracheophyta</taxon>
        <taxon>Spermatophyta</taxon>
        <taxon>Magnoliopsida</taxon>
        <taxon>eudicotyledons</taxon>
        <taxon>Gunneridae</taxon>
        <taxon>Pentapetalae</taxon>
        <taxon>rosids</taxon>
        <taxon>malvids</taxon>
        <taxon>Malvales</taxon>
        <taxon>Malvaceae</taxon>
        <taxon>Malvoideae</taxon>
        <taxon>Hibiscus</taxon>
    </lineage>
</organism>
<dbReference type="EMBL" id="JBBPBM010000004">
    <property type="protein sequence ID" value="KAK8588590.1"/>
    <property type="molecule type" value="Genomic_DNA"/>
</dbReference>
<keyword evidence="2" id="KW-1185">Reference proteome</keyword>